<keyword evidence="1" id="KW-0812">Transmembrane</keyword>
<dbReference type="HOGENOM" id="CLU_034724_0_0_9"/>
<protein>
    <submittedName>
        <fullName evidence="2">Uncharacterized protein</fullName>
    </submittedName>
</protein>
<gene>
    <name evidence="2" type="ORF">GCWU0000282_001285</name>
</gene>
<reference evidence="2 3" key="1">
    <citation type="submission" date="2013-06" db="EMBL/GenBank/DDBJ databases">
        <authorList>
            <person name="Weinstock G."/>
            <person name="Sodergren E."/>
            <person name="Clifton S."/>
            <person name="Fulton L."/>
            <person name="Fulton B."/>
            <person name="Courtney L."/>
            <person name="Fronick C."/>
            <person name="Harrison M."/>
            <person name="Strong C."/>
            <person name="Farmer C."/>
            <person name="Delahaunty K."/>
            <person name="Markovic C."/>
            <person name="Hall O."/>
            <person name="Minx P."/>
            <person name="Tomlinson C."/>
            <person name="Mitreva M."/>
            <person name="Nelson J."/>
            <person name="Hou S."/>
            <person name="Wollam A."/>
            <person name="Pepin K.H."/>
            <person name="Johnson M."/>
            <person name="Bhonagiri V."/>
            <person name="Nash W.E."/>
            <person name="Warren W."/>
            <person name="Chinwalla A."/>
            <person name="Mardis E.R."/>
            <person name="Wilson R.K."/>
        </authorList>
    </citation>
    <scope>NUCLEOTIDE SEQUENCE [LARGE SCALE GENOMIC DNA]</scope>
    <source>
        <strain evidence="2 3">ATCC 51271</strain>
    </source>
</reference>
<dbReference type="RefSeq" id="WP_023354165.1">
    <property type="nucleotide sequence ID" value="NZ_KI535367.1"/>
</dbReference>
<evidence type="ECO:0000256" key="1">
    <source>
        <dbReference type="SAM" id="Phobius"/>
    </source>
</evidence>
<dbReference type="EMBL" id="ACIL03000009">
    <property type="protein sequence ID" value="ESL03573.1"/>
    <property type="molecule type" value="Genomic_DNA"/>
</dbReference>
<feature type="transmembrane region" description="Helical" evidence="1">
    <location>
        <begin position="41"/>
        <end position="62"/>
    </location>
</feature>
<feature type="transmembrane region" description="Helical" evidence="1">
    <location>
        <begin position="166"/>
        <end position="184"/>
    </location>
</feature>
<organism evidence="2 3">
    <name type="scientific">Catonella morbi ATCC 51271</name>
    <dbReference type="NCBI Taxonomy" id="592026"/>
    <lineage>
        <taxon>Bacteria</taxon>
        <taxon>Bacillati</taxon>
        <taxon>Bacillota</taxon>
        <taxon>Clostridia</taxon>
        <taxon>Lachnospirales</taxon>
        <taxon>Lachnospiraceae</taxon>
        <taxon>Catonella</taxon>
    </lineage>
</organism>
<feature type="transmembrane region" description="Helical" evidence="1">
    <location>
        <begin position="68"/>
        <end position="86"/>
    </location>
</feature>
<dbReference type="InterPro" id="IPR008537">
    <property type="entry name" value="DUF819"/>
</dbReference>
<dbReference type="eggNOG" id="COG5505">
    <property type="taxonomic scope" value="Bacteria"/>
</dbReference>
<dbReference type="AlphaFoldDB" id="V2Y3R1"/>
<dbReference type="PANTHER" id="PTHR34289">
    <property type="entry name" value="PROTEIN, PUTATIVE (DUF819)-RELATED"/>
    <property type="match status" value="1"/>
</dbReference>
<keyword evidence="1" id="KW-1133">Transmembrane helix</keyword>
<feature type="transmembrane region" description="Helical" evidence="1">
    <location>
        <begin position="225"/>
        <end position="244"/>
    </location>
</feature>
<dbReference type="PANTHER" id="PTHR34289:SF8">
    <property type="entry name" value="DUF819 DOMAIN-CONTAINING PROTEIN"/>
    <property type="match status" value="1"/>
</dbReference>
<sequence>MATSTLIAADDTWVLWTVLAASAALAIYLEQKYAWASKITGCILATAFTLVLANLSIIPTDAPVYDAVWGYVVPLAVPLLLFNANIKKIWKESGRMFIIYLLSSVGTLAGGFTAYFALKGAIPALNDIVPMFVGTYTGGSVNFIAMSEQYTVPAKTVSAALVADNLLMVLYVFVLISLPAMAIIKKLYRQPYEEALKAQTEADKDKNKTMAAKYWGAKEISLKDIAFAIAIAFIVVTVSTKLAGKISETFSGADFVSKFIGGFFGNKYLLITTFTMIIATVFPKQMSSVKGAQEIGTFLIYIFFAVIGAPASVPMIIKESPLLLVFALIIVAVNMIVSLIFGKIFNFSIEEIIIASNANIGGPTTAAAMAVSKGWGALIVPGLLVGTLGYVLGNYLGILSGIALH</sequence>
<feature type="transmembrane region" description="Helical" evidence="1">
    <location>
        <begin position="378"/>
        <end position="404"/>
    </location>
</feature>
<proteinExistence type="predicted"/>
<evidence type="ECO:0000313" key="3">
    <source>
        <dbReference type="Proteomes" id="UP000018227"/>
    </source>
</evidence>
<feature type="transmembrane region" description="Helical" evidence="1">
    <location>
        <begin position="98"/>
        <end position="118"/>
    </location>
</feature>
<feature type="transmembrane region" description="Helical" evidence="1">
    <location>
        <begin position="12"/>
        <end position="29"/>
    </location>
</feature>
<evidence type="ECO:0000313" key="2">
    <source>
        <dbReference type="EMBL" id="ESL03573.1"/>
    </source>
</evidence>
<feature type="transmembrane region" description="Helical" evidence="1">
    <location>
        <begin position="295"/>
        <end position="317"/>
    </location>
</feature>
<keyword evidence="3" id="KW-1185">Reference proteome</keyword>
<dbReference type="Proteomes" id="UP000018227">
    <property type="component" value="Unassembled WGS sequence"/>
</dbReference>
<dbReference type="OrthoDB" id="653763at2"/>
<dbReference type="STRING" id="592026.GCWU0000282_001285"/>
<feature type="transmembrane region" description="Helical" evidence="1">
    <location>
        <begin position="323"/>
        <end position="345"/>
    </location>
</feature>
<comment type="caution">
    <text evidence="2">The sequence shown here is derived from an EMBL/GenBank/DDBJ whole genome shotgun (WGS) entry which is preliminary data.</text>
</comment>
<accession>V2Y3R1</accession>
<keyword evidence="1" id="KW-0472">Membrane</keyword>
<feature type="transmembrane region" description="Helical" evidence="1">
    <location>
        <begin position="264"/>
        <end position="283"/>
    </location>
</feature>
<dbReference type="Pfam" id="PF05684">
    <property type="entry name" value="DUF819"/>
    <property type="match status" value="1"/>
</dbReference>
<name>V2Y3R1_9FIRM</name>